<reference evidence="2" key="1">
    <citation type="journal article" date="2018" name="Gigascience">
        <title>Genome assembly of the Pink Ipe (Handroanthus impetiginosus, Bignoniaceae), a highly valued, ecologically keystone Neotropical timber forest tree.</title>
        <authorList>
            <person name="Silva-Junior O.B."/>
            <person name="Grattapaglia D."/>
            <person name="Novaes E."/>
            <person name="Collevatti R.G."/>
        </authorList>
    </citation>
    <scope>NUCLEOTIDE SEQUENCE [LARGE SCALE GENOMIC DNA]</scope>
    <source>
        <strain evidence="2">cv. UFG-1</strain>
    </source>
</reference>
<comment type="caution">
    <text evidence="1">The sequence shown here is derived from an EMBL/GenBank/DDBJ whole genome shotgun (WGS) entry which is preliminary data.</text>
</comment>
<dbReference type="Proteomes" id="UP000231279">
    <property type="component" value="Unassembled WGS sequence"/>
</dbReference>
<dbReference type="AlphaFoldDB" id="A0A2G9HF67"/>
<keyword evidence="2" id="KW-1185">Reference proteome</keyword>
<protein>
    <submittedName>
        <fullName evidence="1">Uncharacterized protein</fullName>
    </submittedName>
</protein>
<organism evidence="1 2">
    <name type="scientific">Handroanthus impetiginosus</name>
    <dbReference type="NCBI Taxonomy" id="429701"/>
    <lineage>
        <taxon>Eukaryota</taxon>
        <taxon>Viridiplantae</taxon>
        <taxon>Streptophyta</taxon>
        <taxon>Embryophyta</taxon>
        <taxon>Tracheophyta</taxon>
        <taxon>Spermatophyta</taxon>
        <taxon>Magnoliopsida</taxon>
        <taxon>eudicotyledons</taxon>
        <taxon>Gunneridae</taxon>
        <taxon>Pentapetalae</taxon>
        <taxon>asterids</taxon>
        <taxon>lamiids</taxon>
        <taxon>Lamiales</taxon>
        <taxon>Bignoniaceae</taxon>
        <taxon>Crescentiina</taxon>
        <taxon>Tabebuia alliance</taxon>
        <taxon>Handroanthus</taxon>
    </lineage>
</organism>
<accession>A0A2G9HF67</accession>
<evidence type="ECO:0000313" key="2">
    <source>
        <dbReference type="Proteomes" id="UP000231279"/>
    </source>
</evidence>
<sequence length="72" mass="8045">MHGIVIKQLKNSPFSRTPYWAAGVEAFPAKQGCLPRVHREKEPLASCLSANLSYIIQISLLLYPPHLEGKET</sequence>
<gene>
    <name evidence="1" type="ORF">CDL12_11266</name>
</gene>
<evidence type="ECO:0000313" key="1">
    <source>
        <dbReference type="EMBL" id="PIN16083.1"/>
    </source>
</evidence>
<proteinExistence type="predicted"/>
<name>A0A2G9HF67_9LAMI</name>
<dbReference type="EMBL" id="NKXS01001956">
    <property type="protein sequence ID" value="PIN16083.1"/>
    <property type="molecule type" value="Genomic_DNA"/>
</dbReference>